<dbReference type="NCBIfam" id="TIGR03038">
    <property type="entry name" value="PS_II_psbM"/>
    <property type="match status" value="1"/>
</dbReference>
<keyword evidence="1" id="KW-0472">Membrane</keyword>
<keyword evidence="1" id="KW-1133">Transmembrane helix</keyword>
<accession>A0A448YXS8</accession>
<keyword evidence="3" id="KW-1185">Reference proteome</keyword>
<dbReference type="OrthoDB" id="40270at2759"/>
<dbReference type="InterPro" id="IPR007826">
    <property type="entry name" value="PSII_PsbM"/>
</dbReference>
<sequence length="126" mass="13161">RSYTFSISKYSATVNNTMKTFQIVTLFALVAASMAFSPNSVNQVARAAAVKGAAAIPVAALAAPAFAMDSVVDALPSTALSLEVQFGAYLAVLLGTFLPCLFLVNLYIQTETRKAGAEDALSGDDF</sequence>
<dbReference type="GO" id="GO:0009523">
    <property type="term" value="C:photosystem II"/>
    <property type="evidence" value="ECO:0007669"/>
    <property type="project" value="InterPro"/>
</dbReference>
<dbReference type="EMBL" id="CAACVS010000035">
    <property type="protein sequence ID" value="VEU34622.1"/>
    <property type="molecule type" value="Genomic_DNA"/>
</dbReference>
<evidence type="ECO:0000313" key="2">
    <source>
        <dbReference type="EMBL" id="VEU34622.1"/>
    </source>
</evidence>
<organism evidence="2 3">
    <name type="scientific">Pseudo-nitzschia multistriata</name>
    <dbReference type="NCBI Taxonomy" id="183589"/>
    <lineage>
        <taxon>Eukaryota</taxon>
        <taxon>Sar</taxon>
        <taxon>Stramenopiles</taxon>
        <taxon>Ochrophyta</taxon>
        <taxon>Bacillariophyta</taxon>
        <taxon>Bacillariophyceae</taxon>
        <taxon>Bacillariophycidae</taxon>
        <taxon>Bacillariales</taxon>
        <taxon>Bacillariaceae</taxon>
        <taxon>Pseudo-nitzschia</taxon>
    </lineage>
</organism>
<reference evidence="2 3" key="1">
    <citation type="submission" date="2019-01" db="EMBL/GenBank/DDBJ databases">
        <authorList>
            <person name="Ferrante I. M."/>
        </authorList>
    </citation>
    <scope>NUCLEOTIDE SEQUENCE [LARGE SCALE GENOMIC DNA]</scope>
    <source>
        <strain evidence="2 3">B856</strain>
    </source>
</reference>
<keyword evidence="1" id="KW-0812">Transmembrane</keyword>
<gene>
    <name evidence="2" type="ORF">PSNMU_V1.4_AUG-EV-PASAV3_0013340</name>
</gene>
<feature type="transmembrane region" description="Helical" evidence="1">
    <location>
        <begin position="86"/>
        <end position="108"/>
    </location>
</feature>
<dbReference type="AlphaFoldDB" id="A0A448YXS8"/>
<name>A0A448YXS8_9STRA</name>
<feature type="non-terminal residue" evidence="2">
    <location>
        <position position="1"/>
    </location>
</feature>
<feature type="transmembrane region" description="Helical" evidence="1">
    <location>
        <begin position="20"/>
        <end position="36"/>
    </location>
</feature>
<proteinExistence type="predicted"/>
<feature type="transmembrane region" description="Helical" evidence="1">
    <location>
        <begin position="48"/>
        <end position="66"/>
    </location>
</feature>
<evidence type="ECO:0000256" key="1">
    <source>
        <dbReference type="SAM" id="Phobius"/>
    </source>
</evidence>
<dbReference type="Proteomes" id="UP000291116">
    <property type="component" value="Unassembled WGS sequence"/>
</dbReference>
<evidence type="ECO:0000313" key="3">
    <source>
        <dbReference type="Proteomes" id="UP000291116"/>
    </source>
</evidence>
<protein>
    <submittedName>
        <fullName evidence="2">Uncharacterized protein</fullName>
    </submittedName>
</protein>
<dbReference type="GO" id="GO:0019684">
    <property type="term" value="P:photosynthesis, light reaction"/>
    <property type="evidence" value="ECO:0007669"/>
    <property type="project" value="InterPro"/>
</dbReference>